<sequence length="215" mass="23303">MEQMPTEPCGAAAARTFSIGGNLTVNRLGFGAMRLAEGSGSSSQSLIWSGPDDPENARAVLRRAVELGVDLVDTADSYGVGANEELIASALFPYRSGTVLSTKTGVVRPSPHEWVPLGRPEYLKQQAELSLRRLKVDHLDLLFLHRVDPQVPLAEQIGALGELREEGKVRHIGLSEVTVKEIEEAARIAPVSAVQSRYNVADRDNESVVEYCAAR</sequence>
<reference evidence="3 4" key="1">
    <citation type="submission" date="2024-11" db="EMBL/GenBank/DDBJ databases">
        <title>The Natural Products Discovery Center: Release of the First 8490 Sequenced Strains for Exploring Actinobacteria Biosynthetic Diversity.</title>
        <authorList>
            <person name="Kalkreuter E."/>
            <person name="Kautsar S.A."/>
            <person name="Yang D."/>
            <person name="Bader C.D."/>
            <person name="Teijaro C.N."/>
            <person name="Fluegel L."/>
            <person name="Davis C.M."/>
            <person name="Simpson J.R."/>
            <person name="Lauterbach L."/>
            <person name="Steele A.D."/>
            <person name="Gui C."/>
            <person name="Meng S."/>
            <person name="Li G."/>
            <person name="Viehrig K."/>
            <person name="Ye F."/>
            <person name="Su P."/>
            <person name="Kiefer A.F."/>
            <person name="Nichols A."/>
            <person name="Cepeda A.J."/>
            <person name="Yan W."/>
            <person name="Fan B."/>
            <person name="Jiang Y."/>
            <person name="Adhikari A."/>
            <person name="Zheng C.-J."/>
            <person name="Schuster L."/>
            <person name="Cowan T.M."/>
            <person name="Smanski M.J."/>
            <person name="Chevrette M.G."/>
            <person name="De Carvalho L.P.S."/>
            <person name="Shen B."/>
        </authorList>
    </citation>
    <scope>NUCLEOTIDE SEQUENCE [LARGE SCALE GENOMIC DNA]</scope>
    <source>
        <strain evidence="3 4">NPDC020863</strain>
    </source>
</reference>
<dbReference type="InterPro" id="IPR023210">
    <property type="entry name" value="NADP_OxRdtase_dom"/>
</dbReference>
<dbReference type="InterPro" id="IPR050791">
    <property type="entry name" value="Aldo-Keto_reductase"/>
</dbReference>
<organism evidence="3 4">
    <name type="scientific">Streptomyces milbemycinicus</name>
    <dbReference type="NCBI Taxonomy" id="476552"/>
    <lineage>
        <taxon>Bacteria</taxon>
        <taxon>Bacillati</taxon>
        <taxon>Actinomycetota</taxon>
        <taxon>Actinomycetes</taxon>
        <taxon>Kitasatosporales</taxon>
        <taxon>Streptomycetaceae</taxon>
        <taxon>Streptomyces</taxon>
    </lineage>
</organism>
<keyword evidence="4" id="KW-1185">Reference proteome</keyword>
<dbReference type="Proteomes" id="UP001620295">
    <property type="component" value="Unassembled WGS sequence"/>
</dbReference>
<dbReference type="PANTHER" id="PTHR43625:SF40">
    <property type="entry name" value="ALDO-KETO REDUCTASE YAKC [NADP(+)]"/>
    <property type="match status" value="1"/>
</dbReference>
<accession>A0ABW8M6E4</accession>
<gene>
    <name evidence="3" type="ORF">ACI2L5_54310</name>
</gene>
<evidence type="ECO:0000256" key="1">
    <source>
        <dbReference type="ARBA" id="ARBA00023002"/>
    </source>
</evidence>
<feature type="domain" description="NADP-dependent oxidoreductase" evidence="2">
    <location>
        <begin position="27"/>
        <end position="214"/>
    </location>
</feature>
<evidence type="ECO:0000313" key="4">
    <source>
        <dbReference type="Proteomes" id="UP001620295"/>
    </source>
</evidence>
<comment type="caution">
    <text evidence="3">The sequence shown here is derived from an EMBL/GenBank/DDBJ whole genome shotgun (WGS) entry which is preliminary data.</text>
</comment>
<proteinExistence type="predicted"/>
<dbReference type="RefSeq" id="WP_404749511.1">
    <property type="nucleotide sequence ID" value="NZ_JBJDQH010000314.1"/>
</dbReference>
<keyword evidence="1" id="KW-0560">Oxidoreductase</keyword>
<dbReference type="CDD" id="cd19088">
    <property type="entry name" value="AKR_AKR13B1"/>
    <property type="match status" value="1"/>
</dbReference>
<protein>
    <submittedName>
        <fullName evidence="3">Aldo/keto reductase</fullName>
    </submittedName>
</protein>
<feature type="non-terminal residue" evidence="3">
    <location>
        <position position="215"/>
    </location>
</feature>
<evidence type="ECO:0000259" key="2">
    <source>
        <dbReference type="Pfam" id="PF00248"/>
    </source>
</evidence>
<dbReference type="EMBL" id="JBJDQH010000314">
    <property type="protein sequence ID" value="MFK4273749.1"/>
    <property type="molecule type" value="Genomic_DNA"/>
</dbReference>
<dbReference type="Pfam" id="PF00248">
    <property type="entry name" value="Aldo_ket_red"/>
    <property type="match status" value="1"/>
</dbReference>
<name>A0ABW8M6E4_9ACTN</name>
<dbReference type="InterPro" id="IPR036812">
    <property type="entry name" value="NAD(P)_OxRdtase_dom_sf"/>
</dbReference>
<dbReference type="Gene3D" id="3.20.20.100">
    <property type="entry name" value="NADP-dependent oxidoreductase domain"/>
    <property type="match status" value="1"/>
</dbReference>
<dbReference type="SUPFAM" id="SSF51430">
    <property type="entry name" value="NAD(P)-linked oxidoreductase"/>
    <property type="match status" value="1"/>
</dbReference>
<dbReference type="PANTHER" id="PTHR43625">
    <property type="entry name" value="AFLATOXIN B1 ALDEHYDE REDUCTASE"/>
    <property type="match status" value="1"/>
</dbReference>
<evidence type="ECO:0000313" key="3">
    <source>
        <dbReference type="EMBL" id="MFK4273749.1"/>
    </source>
</evidence>